<feature type="region of interest" description="Disordered" evidence="1">
    <location>
        <begin position="48"/>
        <end position="73"/>
    </location>
</feature>
<reference evidence="2" key="1">
    <citation type="submission" date="2021-10" db="EMBL/GenBank/DDBJ databases">
        <title>Melipona bicolor Genome sequencing and assembly.</title>
        <authorList>
            <person name="Araujo N.S."/>
            <person name="Arias M.C."/>
        </authorList>
    </citation>
    <scope>NUCLEOTIDE SEQUENCE</scope>
    <source>
        <strain evidence="2">USP_2M_L1-L4_2017</strain>
        <tissue evidence="2">Whole body</tissue>
    </source>
</reference>
<proteinExistence type="predicted"/>
<name>A0AA40KPL0_9HYME</name>
<dbReference type="AlphaFoldDB" id="A0AA40KPL0"/>
<comment type="caution">
    <text evidence="2">The sequence shown here is derived from an EMBL/GenBank/DDBJ whole genome shotgun (WGS) entry which is preliminary data.</text>
</comment>
<organism evidence="2 3">
    <name type="scientific">Melipona bicolor</name>
    <dbReference type="NCBI Taxonomy" id="60889"/>
    <lineage>
        <taxon>Eukaryota</taxon>
        <taxon>Metazoa</taxon>
        <taxon>Ecdysozoa</taxon>
        <taxon>Arthropoda</taxon>
        <taxon>Hexapoda</taxon>
        <taxon>Insecta</taxon>
        <taxon>Pterygota</taxon>
        <taxon>Neoptera</taxon>
        <taxon>Endopterygota</taxon>
        <taxon>Hymenoptera</taxon>
        <taxon>Apocrita</taxon>
        <taxon>Aculeata</taxon>
        <taxon>Apoidea</taxon>
        <taxon>Anthophila</taxon>
        <taxon>Apidae</taxon>
        <taxon>Melipona</taxon>
    </lineage>
</organism>
<keyword evidence="3" id="KW-1185">Reference proteome</keyword>
<dbReference type="Proteomes" id="UP001177670">
    <property type="component" value="Unassembled WGS sequence"/>
</dbReference>
<sequence length="73" mass="8162">MRDAGELGVFTSRRVDSVEMNFSRLATTPKNEEEEEEWQFNLLVAGKTKDTSSNSKTHTPARVESATAIKDTD</sequence>
<dbReference type="EMBL" id="JAHYIQ010000011">
    <property type="protein sequence ID" value="KAK1128007.1"/>
    <property type="molecule type" value="Genomic_DNA"/>
</dbReference>
<evidence type="ECO:0000313" key="3">
    <source>
        <dbReference type="Proteomes" id="UP001177670"/>
    </source>
</evidence>
<accession>A0AA40KPL0</accession>
<evidence type="ECO:0000256" key="1">
    <source>
        <dbReference type="SAM" id="MobiDB-lite"/>
    </source>
</evidence>
<gene>
    <name evidence="2" type="ORF">K0M31_003500</name>
</gene>
<protein>
    <submittedName>
        <fullName evidence="2">Uncharacterized protein</fullName>
    </submittedName>
</protein>
<evidence type="ECO:0000313" key="2">
    <source>
        <dbReference type="EMBL" id="KAK1128007.1"/>
    </source>
</evidence>